<evidence type="ECO:0000256" key="1">
    <source>
        <dbReference type="ARBA" id="ARBA00007905"/>
    </source>
</evidence>
<dbReference type="InterPro" id="IPR020471">
    <property type="entry name" value="AKR"/>
</dbReference>
<accession>A0A7K3TJH0</accession>
<dbReference type="Gene3D" id="3.20.20.100">
    <property type="entry name" value="NADP-dependent oxidoreductase domain"/>
    <property type="match status" value="1"/>
</dbReference>
<feature type="domain" description="NADP-dependent oxidoreductase" evidence="7">
    <location>
        <begin position="23"/>
        <end position="264"/>
    </location>
</feature>
<dbReference type="RefSeq" id="WP_152351000.1">
    <property type="nucleotide sequence ID" value="NZ_WBSN01000019.1"/>
</dbReference>
<name>A0A7K3TJH0_9BIFI</name>
<evidence type="ECO:0000313" key="8">
    <source>
        <dbReference type="EMBL" id="NEG79267.1"/>
    </source>
</evidence>
<dbReference type="Pfam" id="PF00248">
    <property type="entry name" value="Aldo_ket_red"/>
    <property type="match status" value="1"/>
</dbReference>
<dbReference type="PANTHER" id="PTHR43827">
    <property type="entry name" value="2,5-DIKETO-D-GLUCONIC ACID REDUCTASE"/>
    <property type="match status" value="1"/>
</dbReference>
<comment type="similarity">
    <text evidence="1">Belongs to the aldo/keto reductase family.</text>
</comment>
<evidence type="ECO:0000256" key="5">
    <source>
        <dbReference type="PIRSR" id="PIRSR000097-2"/>
    </source>
</evidence>
<keyword evidence="3" id="KW-0560">Oxidoreductase</keyword>
<reference evidence="8 9" key="1">
    <citation type="submission" date="2019-10" db="EMBL/GenBank/DDBJ databases">
        <title>Bifidobacterium from non-human primates.</title>
        <authorList>
            <person name="Modesto M."/>
        </authorList>
    </citation>
    <scope>NUCLEOTIDE SEQUENCE [LARGE SCALE GENOMIC DNA]</scope>
    <source>
        <strain evidence="8 9">TREC</strain>
    </source>
</reference>
<evidence type="ECO:0000313" key="9">
    <source>
        <dbReference type="Proteomes" id="UP000469763"/>
    </source>
</evidence>
<keyword evidence="9" id="KW-1185">Reference proteome</keyword>
<protein>
    <submittedName>
        <fullName evidence="8">Aldo/keto reductase</fullName>
    </submittedName>
</protein>
<feature type="active site" description="Proton donor" evidence="4">
    <location>
        <position position="57"/>
    </location>
</feature>
<dbReference type="Proteomes" id="UP000469763">
    <property type="component" value="Unassembled WGS sequence"/>
</dbReference>
<dbReference type="InterPro" id="IPR018170">
    <property type="entry name" value="Aldo/ket_reductase_CS"/>
</dbReference>
<evidence type="ECO:0000256" key="4">
    <source>
        <dbReference type="PIRSR" id="PIRSR000097-1"/>
    </source>
</evidence>
<dbReference type="PRINTS" id="PR00069">
    <property type="entry name" value="ALDKETRDTASE"/>
</dbReference>
<dbReference type="OrthoDB" id="9804790at2"/>
<dbReference type="PIRSF" id="PIRSF000097">
    <property type="entry name" value="AKR"/>
    <property type="match status" value="1"/>
</dbReference>
<dbReference type="InterPro" id="IPR023210">
    <property type="entry name" value="NADP_OxRdtase_dom"/>
</dbReference>
<dbReference type="InterPro" id="IPR036812">
    <property type="entry name" value="NAD(P)_OxRdtase_dom_sf"/>
</dbReference>
<dbReference type="PROSITE" id="PS00062">
    <property type="entry name" value="ALDOKETO_REDUCTASE_2"/>
    <property type="match status" value="1"/>
</dbReference>
<dbReference type="PANTHER" id="PTHR43827:SF3">
    <property type="entry name" value="NADP-DEPENDENT OXIDOREDUCTASE DOMAIN-CONTAINING PROTEIN"/>
    <property type="match status" value="1"/>
</dbReference>
<evidence type="ECO:0000256" key="2">
    <source>
        <dbReference type="ARBA" id="ARBA00022857"/>
    </source>
</evidence>
<dbReference type="GO" id="GO:0016616">
    <property type="term" value="F:oxidoreductase activity, acting on the CH-OH group of donors, NAD or NADP as acceptor"/>
    <property type="evidence" value="ECO:0007669"/>
    <property type="project" value="UniProtKB-ARBA"/>
</dbReference>
<gene>
    <name evidence="8" type="ORF">GFD22_09870</name>
</gene>
<dbReference type="EMBL" id="WHZY01000020">
    <property type="protein sequence ID" value="NEG79267.1"/>
    <property type="molecule type" value="Genomic_DNA"/>
</dbReference>
<evidence type="ECO:0000256" key="3">
    <source>
        <dbReference type="ARBA" id="ARBA00023002"/>
    </source>
</evidence>
<feature type="site" description="Lowers pKa of active site Tyr" evidence="6">
    <location>
        <position position="82"/>
    </location>
</feature>
<dbReference type="FunFam" id="3.20.20.100:FF:000015">
    <property type="entry name" value="Oxidoreductase, aldo/keto reductase family"/>
    <property type="match status" value="1"/>
</dbReference>
<dbReference type="SUPFAM" id="SSF51430">
    <property type="entry name" value="NAD(P)-linked oxidoreductase"/>
    <property type="match status" value="1"/>
</dbReference>
<dbReference type="AlphaFoldDB" id="A0A7K3TJH0"/>
<dbReference type="PROSITE" id="PS00063">
    <property type="entry name" value="ALDOKETO_REDUCTASE_3"/>
    <property type="match status" value="1"/>
</dbReference>
<comment type="caution">
    <text evidence="8">The sequence shown here is derived from an EMBL/GenBank/DDBJ whole genome shotgun (WGS) entry which is preliminary data.</text>
</comment>
<evidence type="ECO:0000259" key="7">
    <source>
        <dbReference type="Pfam" id="PF00248"/>
    </source>
</evidence>
<sequence>MTDQSAVAQPTVTLNNGITIPQLGLGVFRTKEGEETVDAVRWALEAGYRHIDTARAYNNEESVGQGMRESGVKRRDVFLTTKLWNQDVRDGRARDAFFESLDRLGTDYVDLYLIHWPANGWQKAWEQMEELYNERRIRAIGVSNFHRHHIEELRSFSDLTPAADQIESSPQFPNQELIDWDRSQGIAVEAWSPLGGTGGSLLDNPTVAAVAAKYGKSPAQAIIRWHLQRGVVVIPKSIHAERIRQNFDVFDFTLSDDDMHALSNLGINRRQGSDPDNFNF</sequence>
<dbReference type="PROSITE" id="PS00798">
    <property type="entry name" value="ALDOKETO_REDUCTASE_1"/>
    <property type="match status" value="1"/>
</dbReference>
<evidence type="ECO:0000256" key="6">
    <source>
        <dbReference type="PIRSR" id="PIRSR000097-3"/>
    </source>
</evidence>
<proteinExistence type="inferred from homology"/>
<organism evidence="8 9">
    <name type="scientific">Bifidobacterium avesanii</name>
    <dbReference type="NCBI Taxonomy" id="1798157"/>
    <lineage>
        <taxon>Bacteria</taxon>
        <taxon>Bacillati</taxon>
        <taxon>Actinomycetota</taxon>
        <taxon>Actinomycetes</taxon>
        <taxon>Bifidobacteriales</taxon>
        <taxon>Bifidobacteriaceae</taxon>
        <taxon>Bifidobacterium</taxon>
    </lineage>
</organism>
<feature type="binding site" evidence="5">
    <location>
        <position position="115"/>
    </location>
    <ligand>
        <name>substrate</name>
    </ligand>
</feature>
<keyword evidence="2" id="KW-0521">NADP</keyword>